<dbReference type="SUPFAM" id="SSF53613">
    <property type="entry name" value="Ribokinase-like"/>
    <property type="match status" value="1"/>
</dbReference>
<keyword evidence="5" id="KW-0460">Magnesium</keyword>
<evidence type="ECO:0000313" key="7">
    <source>
        <dbReference type="EMBL" id="MFC5501910.1"/>
    </source>
</evidence>
<keyword evidence="4" id="KW-0418">Kinase</keyword>
<gene>
    <name evidence="7" type="ORF">ACFPJ4_06605</name>
</gene>
<name>A0ABW0NPG7_9MICO</name>
<evidence type="ECO:0000256" key="2">
    <source>
        <dbReference type="ARBA" id="ARBA00022679"/>
    </source>
</evidence>
<accession>A0ABW0NPG7</accession>
<dbReference type="PROSITE" id="PS51255">
    <property type="entry name" value="ADPK"/>
    <property type="match status" value="1"/>
</dbReference>
<evidence type="ECO:0000256" key="1">
    <source>
        <dbReference type="ARBA" id="ARBA00022490"/>
    </source>
</evidence>
<dbReference type="Gene3D" id="3.40.1190.20">
    <property type="match status" value="1"/>
</dbReference>
<keyword evidence="6" id="KW-0324">Glycolysis</keyword>
<dbReference type="RefSeq" id="WP_386739571.1">
    <property type="nucleotide sequence ID" value="NZ_JBHSMG010000001.1"/>
</dbReference>
<comment type="caution">
    <text evidence="7">The sequence shown here is derived from an EMBL/GenBank/DDBJ whole genome shotgun (WGS) entry which is preliminary data.</text>
</comment>
<dbReference type="EMBL" id="JBHSMG010000001">
    <property type="protein sequence ID" value="MFC5501910.1"/>
    <property type="molecule type" value="Genomic_DNA"/>
</dbReference>
<keyword evidence="1" id="KW-0963">Cytoplasm</keyword>
<evidence type="ECO:0000256" key="3">
    <source>
        <dbReference type="ARBA" id="ARBA00022723"/>
    </source>
</evidence>
<proteinExistence type="predicted"/>
<keyword evidence="3" id="KW-0479">Metal-binding</keyword>
<keyword evidence="8" id="KW-1185">Reference proteome</keyword>
<organism evidence="7 8">
    <name type="scientific">Lysinimonas soli</name>
    <dbReference type="NCBI Taxonomy" id="1074233"/>
    <lineage>
        <taxon>Bacteria</taxon>
        <taxon>Bacillati</taxon>
        <taxon>Actinomycetota</taxon>
        <taxon>Actinomycetes</taxon>
        <taxon>Micrococcales</taxon>
        <taxon>Microbacteriaceae</taxon>
        <taxon>Lysinimonas</taxon>
    </lineage>
</organism>
<evidence type="ECO:0000313" key="8">
    <source>
        <dbReference type="Proteomes" id="UP001596039"/>
    </source>
</evidence>
<dbReference type="InterPro" id="IPR007666">
    <property type="entry name" value="ADP_PFK/GK"/>
</dbReference>
<evidence type="ECO:0000256" key="5">
    <source>
        <dbReference type="ARBA" id="ARBA00022842"/>
    </source>
</evidence>
<evidence type="ECO:0000256" key="4">
    <source>
        <dbReference type="ARBA" id="ARBA00022777"/>
    </source>
</evidence>
<dbReference type="PANTHER" id="PTHR21208">
    <property type="entry name" value="ADP-DEPENDENT GLUCOKINASE"/>
    <property type="match status" value="1"/>
</dbReference>
<dbReference type="Proteomes" id="UP001596039">
    <property type="component" value="Unassembled WGS sequence"/>
</dbReference>
<sequence>MVDSELVLGLGGTVDYEIEWDSSVLESLVDRYRIRGDELTTTQPIASERDLAISVLAFLETGAGGERYVASSGIVEQFAARFVSRVTLGGTPVRAALAMHALGIPSTVHLVSIDDTVRRLLPGDTGYLCSAEHDSLDPHLIVQFPAGAEVRVGDQVLRAPHPNRLIYSNDPPNRELLLSSDLGSALRDAKIFLVSGFNSMQDASALDERLRQLRAHMRSLPADALVFYEDAGFHQPALGARVRESLLELLDVYSMNEDEWEAHLGHRVDLLDADAVQAALHELHALIPARVLVVHTRYWSLAFGADAGRYRSALSGGITMASTRYRLGDGFTAQDYLETGLEPRNAEGERMAVELAERMPEVAAVAAFTLHPPKPTTIGLGDTFVGGFIAALAPSR</sequence>
<dbReference type="Pfam" id="PF04587">
    <property type="entry name" value="ADP_PFK_GK"/>
    <property type="match status" value="1"/>
</dbReference>
<protein>
    <submittedName>
        <fullName evidence="7">ADP-dependent glucokinase/phosphofructokinase</fullName>
    </submittedName>
</protein>
<evidence type="ECO:0000256" key="6">
    <source>
        <dbReference type="ARBA" id="ARBA00023152"/>
    </source>
</evidence>
<reference evidence="8" key="1">
    <citation type="journal article" date="2019" name="Int. J. Syst. Evol. Microbiol.">
        <title>The Global Catalogue of Microorganisms (GCM) 10K type strain sequencing project: providing services to taxonomists for standard genome sequencing and annotation.</title>
        <authorList>
            <consortium name="The Broad Institute Genomics Platform"/>
            <consortium name="The Broad Institute Genome Sequencing Center for Infectious Disease"/>
            <person name="Wu L."/>
            <person name="Ma J."/>
        </authorList>
    </citation>
    <scope>NUCLEOTIDE SEQUENCE [LARGE SCALE GENOMIC DNA]</scope>
    <source>
        <strain evidence="8">CGMCC 4.6997</strain>
    </source>
</reference>
<keyword evidence="2" id="KW-0808">Transferase</keyword>
<dbReference type="PANTHER" id="PTHR21208:SF1">
    <property type="entry name" value="ADP-DEPENDENT GLUCOKINASE"/>
    <property type="match status" value="1"/>
</dbReference>
<dbReference type="InterPro" id="IPR029056">
    <property type="entry name" value="Ribokinase-like"/>
</dbReference>